<dbReference type="EMBL" id="JAAUHK010000197">
    <property type="protein sequence ID" value="KAF4638779.1"/>
    <property type="molecule type" value="Genomic_DNA"/>
</dbReference>
<dbReference type="GO" id="GO:0005681">
    <property type="term" value="C:spliceosomal complex"/>
    <property type="evidence" value="ECO:0007669"/>
    <property type="project" value="UniProtKB-KW"/>
</dbReference>
<evidence type="ECO:0000256" key="1">
    <source>
        <dbReference type="ARBA" id="ARBA00004496"/>
    </source>
</evidence>
<keyword evidence="6" id="KW-0747">Spliceosome</keyword>
<evidence type="ECO:0000256" key="7">
    <source>
        <dbReference type="ARBA" id="ARBA00023187"/>
    </source>
</evidence>
<evidence type="ECO:0000256" key="6">
    <source>
        <dbReference type="ARBA" id="ARBA00022728"/>
    </source>
</evidence>
<evidence type="ECO:0000256" key="2">
    <source>
        <dbReference type="ARBA" id="ARBA00009021"/>
    </source>
</evidence>
<comment type="caution">
    <text evidence="9">The sequence shown here is derived from an EMBL/GenBank/DDBJ whole genome shotgun (WGS) entry which is preliminary data.</text>
</comment>
<evidence type="ECO:0000256" key="3">
    <source>
        <dbReference type="ARBA" id="ARBA00018615"/>
    </source>
</evidence>
<dbReference type="VEuPathDB" id="ToxoDB:TGME49_250350"/>
<dbReference type="InterPro" id="IPR019367">
    <property type="entry name" value="PDZ-binding_CRIPT"/>
</dbReference>
<sequence>MLPREAMLRWTAGRERAQDSEFTRWPAADPQICFLVRSAGHVSTLKMPCEKCEKKMSKLITPDPKQGQNRAVGVNKLIEKKAQKDLLAPKGSACKVCNTKLHWKGKYCPPCAHIKGKCWMCGKKIFDTSKHCMSLSHVTTALHMFMSPSVDCVLGV</sequence>
<gene>
    <name evidence="9" type="ORF">TGRH88_063880</name>
</gene>
<dbReference type="PANTHER" id="PTHR11805:SF1">
    <property type="entry name" value="CYSTEINE-RICH PDZ-BINDING PROTEIN"/>
    <property type="match status" value="1"/>
</dbReference>
<dbReference type="GO" id="GO:0006397">
    <property type="term" value="P:mRNA processing"/>
    <property type="evidence" value="ECO:0007669"/>
    <property type="project" value="UniProtKB-KW"/>
</dbReference>
<keyword evidence="7" id="KW-0508">mRNA splicing</keyword>
<protein>
    <recommendedName>
        <fullName evidence="3">Cysteine-rich PDZ-binding protein</fullName>
    </recommendedName>
    <alternativeName>
        <fullName evidence="8">Cysteine-rich interactor of PDZ three</fullName>
    </alternativeName>
</protein>
<keyword evidence="10" id="KW-1185">Reference proteome</keyword>
<dbReference type="PANTHER" id="PTHR11805">
    <property type="entry name" value="CYSTEINE-RICH PDZ-BINDING PROTEIN"/>
    <property type="match status" value="1"/>
</dbReference>
<keyword evidence="4" id="KW-0963">Cytoplasm</keyword>
<dbReference type="GO" id="GO:0031122">
    <property type="term" value="P:cytoplasmic microtubule organization"/>
    <property type="evidence" value="ECO:0007669"/>
    <property type="project" value="TreeGrafter"/>
</dbReference>
<evidence type="ECO:0000256" key="4">
    <source>
        <dbReference type="ARBA" id="ARBA00022490"/>
    </source>
</evidence>
<dbReference type="GO" id="GO:0008380">
    <property type="term" value="P:RNA splicing"/>
    <property type="evidence" value="ECO:0007669"/>
    <property type="project" value="UniProtKB-KW"/>
</dbReference>
<dbReference type="Proteomes" id="UP000557509">
    <property type="component" value="Unassembled WGS sequence"/>
</dbReference>
<name>A0A7J6JVK8_TOXGO</name>
<keyword evidence="5" id="KW-0507">mRNA processing</keyword>
<evidence type="ECO:0000313" key="9">
    <source>
        <dbReference type="EMBL" id="KAF4638779.1"/>
    </source>
</evidence>
<proteinExistence type="inferred from homology"/>
<evidence type="ECO:0000256" key="5">
    <source>
        <dbReference type="ARBA" id="ARBA00022664"/>
    </source>
</evidence>
<organism evidence="9 10">
    <name type="scientific">Toxoplasma gondii</name>
    <dbReference type="NCBI Taxonomy" id="5811"/>
    <lineage>
        <taxon>Eukaryota</taxon>
        <taxon>Sar</taxon>
        <taxon>Alveolata</taxon>
        <taxon>Apicomplexa</taxon>
        <taxon>Conoidasida</taxon>
        <taxon>Coccidia</taxon>
        <taxon>Eucoccidiorida</taxon>
        <taxon>Eimeriorina</taxon>
        <taxon>Sarcocystidae</taxon>
        <taxon>Toxoplasma</taxon>
    </lineage>
</organism>
<dbReference type="AlphaFoldDB" id="A0A7J6JVK8"/>
<reference evidence="9 10" key="1">
    <citation type="submission" date="2020-03" db="EMBL/GenBank/DDBJ databases">
        <title>Genome sequence of Toxoplasma gondii RH-88 strain.</title>
        <authorList>
            <person name="Lorenzi H.A."/>
            <person name="Venepally P."/>
            <person name="Rozenberg A."/>
            <person name="Sibley D."/>
        </authorList>
    </citation>
    <scope>NUCLEOTIDE SEQUENCE [LARGE SCALE GENOMIC DNA]</scope>
    <source>
        <strain evidence="9 10">RH-88</strain>
    </source>
</reference>
<dbReference type="GO" id="GO:0005737">
    <property type="term" value="C:cytoplasm"/>
    <property type="evidence" value="ECO:0007669"/>
    <property type="project" value="UniProtKB-SubCell"/>
</dbReference>
<comment type="similarity">
    <text evidence="2">Belongs to the CRIPT family.</text>
</comment>
<dbReference type="GO" id="GO:0008017">
    <property type="term" value="F:microtubule binding"/>
    <property type="evidence" value="ECO:0007669"/>
    <property type="project" value="TreeGrafter"/>
</dbReference>
<dbReference type="Pfam" id="PF10235">
    <property type="entry name" value="Cript"/>
    <property type="match status" value="1"/>
</dbReference>
<comment type="subcellular location">
    <subcellularLocation>
        <location evidence="1">Cytoplasm</location>
    </subcellularLocation>
</comment>
<accession>A0A7J6JVK8</accession>
<evidence type="ECO:0000256" key="8">
    <source>
        <dbReference type="ARBA" id="ARBA00032518"/>
    </source>
</evidence>
<evidence type="ECO:0000313" key="10">
    <source>
        <dbReference type="Proteomes" id="UP000557509"/>
    </source>
</evidence>